<name>A0AAW1D7K3_9HEMI</name>
<evidence type="ECO:0008006" key="3">
    <source>
        <dbReference type="Google" id="ProtNLM"/>
    </source>
</evidence>
<gene>
    <name evidence="1" type="ORF">O3M35_009068</name>
</gene>
<dbReference type="Proteomes" id="UP001461498">
    <property type="component" value="Unassembled WGS sequence"/>
</dbReference>
<evidence type="ECO:0000313" key="2">
    <source>
        <dbReference type="Proteomes" id="UP001461498"/>
    </source>
</evidence>
<organism evidence="1 2">
    <name type="scientific">Rhynocoris fuscipes</name>
    <dbReference type="NCBI Taxonomy" id="488301"/>
    <lineage>
        <taxon>Eukaryota</taxon>
        <taxon>Metazoa</taxon>
        <taxon>Ecdysozoa</taxon>
        <taxon>Arthropoda</taxon>
        <taxon>Hexapoda</taxon>
        <taxon>Insecta</taxon>
        <taxon>Pterygota</taxon>
        <taxon>Neoptera</taxon>
        <taxon>Paraneoptera</taxon>
        <taxon>Hemiptera</taxon>
        <taxon>Heteroptera</taxon>
        <taxon>Panheteroptera</taxon>
        <taxon>Cimicomorpha</taxon>
        <taxon>Reduviidae</taxon>
        <taxon>Harpactorinae</taxon>
        <taxon>Harpactorini</taxon>
        <taxon>Rhynocoris</taxon>
    </lineage>
</organism>
<proteinExistence type="predicted"/>
<keyword evidence="2" id="KW-1185">Reference proteome</keyword>
<reference evidence="1 2" key="1">
    <citation type="submission" date="2022-12" db="EMBL/GenBank/DDBJ databases">
        <title>Chromosome-level genome assembly of true bugs.</title>
        <authorList>
            <person name="Ma L."/>
            <person name="Li H."/>
        </authorList>
    </citation>
    <scope>NUCLEOTIDE SEQUENCE [LARGE SCALE GENOMIC DNA]</scope>
    <source>
        <strain evidence="1">Lab_2022b</strain>
    </source>
</reference>
<dbReference type="EMBL" id="JAPXFL010000006">
    <property type="protein sequence ID" value="KAK9504897.1"/>
    <property type="molecule type" value="Genomic_DNA"/>
</dbReference>
<accession>A0AAW1D7K3</accession>
<evidence type="ECO:0000313" key="1">
    <source>
        <dbReference type="EMBL" id="KAK9504897.1"/>
    </source>
</evidence>
<sequence>MREVFTRPSNPSFLSSLGGTRNILKPEKFYTTIIRLCLNHNYTLHHLSGKGIDINPICRCNTESIADSNHLIVDCNRYADGRDELWRANRQTSCPLPTYIQHY</sequence>
<protein>
    <recommendedName>
        <fullName evidence="3">Reverse transcriptase zinc-binding domain-containing protein</fullName>
    </recommendedName>
</protein>
<comment type="caution">
    <text evidence="1">The sequence shown here is derived from an EMBL/GenBank/DDBJ whole genome shotgun (WGS) entry which is preliminary data.</text>
</comment>
<dbReference type="AlphaFoldDB" id="A0AAW1D7K3"/>